<feature type="domain" description="DUF2061" evidence="2">
    <location>
        <begin position="13"/>
        <end position="69"/>
    </location>
</feature>
<keyword evidence="1" id="KW-0812">Transmembrane</keyword>
<accession>A0A3E1Q749</accession>
<protein>
    <submittedName>
        <fullName evidence="3">DUF2061 domain-containing protein</fullName>
    </submittedName>
</protein>
<dbReference type="InterPro" id="IPR018638">
    <property type="entry name" value="DUF2061_membrane"/>
</dbReference>
<sequence>MATYKQESHYRSILKGISWRCIATADTILVVLLITCLNGNCSIDSAIKIGFFEFFIKLAVYYVHERIWQKVLLGKEVHPRQTLYKTISWRIIATTGTFIISGIVLDAFDEIALYVALTELVSKFILYYIHERIWLRLPLGKIRNFFLGKKQK</sequence>
<comment type="caution">
    <text evidence="3">The sequence shown here is derived from an EMBL/GenBank/DDBJ whole genome shotgun (WGS) entry which is preliminary data.</text>
</comment>
<evidence type="ECO:0000259" key="2">
    <source>
        <dbReference type="Pfam" id="PF09834"/>
    </source>
</evidence>
<dbReference type="OrthoDB" id="197461at2"/>
<evidence type="ECO:0000313" key="3">
    <source>
        <dbReference type="EMBL" id="RFN57965.1"/>
    </source>
</evidence>
<dbReference type="RefSeq" id="WP_117159914.1">
    <property type="nucleotide sequence ID" value="NZ_QVID01000002.1"/>
</dbReference>
<keyword evidence="4" id="KW-1185">Reference proteome</keyword>
<dbReference type="AlphaFoldDB" id="A0A3E1Q749"/>
<feature type="transmembrane region" description="Helical" evidence="1">
    <location>
        <begin position="83"/>
        <end position="105"/>
    </location>
</feature>
<evidence type="ECO:0000256" key="1">
    <source>
        <dbReference type="SAM" id="Phobius"/>
    </source>
</evidence>
<keyword evidence="1" id="KW-1133">Transmembrane helix</keyword>
<keyword evidence="1" id="KW-0472">Membrane</keyword>
<proteinExistence type="predicted"/>
<name>A0A3E1Q749_9FLAO</name>
<gene>
    <name evidence="3" type="ORF">DZ858_12035</name>
</gene>
<organism evidence="3 4">
    <name type="scientific">Marixanthomonas ophiurae</name>
    <dbReference type="NCBI Taxonomy" id="387659"/>
    <lineage>
        <taxon>Bacteria</taxon>
        <taxon>Pseudomonadati</taxon>
        <taxon>Bacteroidota</taxon>
        <taxon>Flavobacteriia</taxon>
        <taxon>Flavobacteriales</taxon>
        <taxon>Flavobacteriaceae</taxon>
        <taxon>Marixanthomonas</taxon>
    </lineage>
</organism>
<reference evidence="3 4" key="1">
    <citation type="journal article" date="2007" name="Int. J. Syst. Evol. Microbiol.">
        <title>Marixanthomonas ophiurae gen. nov., sp. nov., a marine bacterium of the family Flavobacteriaceae isolated from a deep-sea brittle star.</title>
        <authorList>
            <person name="Romanenko L.A."/>
            <person name="Uchino M."/>
            <person name="Frolova G.M."/>
            <person name="Mikhailov V.V."/>
        </authorList>
    </citation>
    <scope>NUCLEOTIDE SEQUENCE [LARGE SCALE GENOMIC DNA]</scope>
    <source>
        <strain evidence="3 4">KMM 3046</strain>
    </source>
</reference>
<dbReference type="Proteomes" id="UP000261082">
    <property type="component" value="Unassembled WGS sequence"/>
</dbReference>
<feature type="domain" description="DUF2061" evidence="2">
    <location>
        <begin position="84"/>
        <end position="134"/>
    </location>
</feature>
<evidence type="ECO:0000313" key="4">
    <source>
        <dbReference type="Proteomes" id="UP000261082"/>
    </source>
</evidence>
<dbReference type="Pfam" id="PF09834">
    <property type="entry name" value="DUF2061"/>
    <property type="match status" value="2"/>
</dbReference>
<dbReference type="EMBL" id="QVID01000002">
    <property type="protein sequence ID" value="RFN57965.1"/>
    <property type="molecule type" value="Genomic_DNA"/>
</dbReference>